<evidence type="ECO:0000256" key="3">
    <source>
        <dbReference type="ARBA" id="ARBA00022670"/>
    </source>
</evidence>
<evidence type="ECO:0000313" key="6">
    <source>
        <dbReference type="EMBL" id="KPC53810.1"/>
    </source>
</evidence>
<evidence type="ECO:0000256" key="2">
    <source>
        <dbReference type="ARBA" id="ARBA00022438"/>
    </source>
</evidence>
<reference evidence="6 7" key="1">
    <citation type="submission" date="2015-07" db="EMBL/GenBank/DDBJ databases">
        <title>Draft genome sequence of the Amantichitinum ursilacus IGB-41, a new chitin-degrading bacterium.</title>
        <authorList>
            <person name="Kirstahler P."/>
            <person name="Guenther M."/>
            <person name="Grumaz C."/>
            <person name="Rupp S."/>
            <person name="Zibek S."/>
            <person name="Sohn K."/>
        </authorList>
    </citation>
    <scope>NUCLEOTIDE SEQUENCE [LARGE SCALE GENOMIC DNA]</scope>
    <source>
        <strain evidence="6 7">IGB-41</strain>
    </source>
</reference>
<dbReference type="InterPro" id="IPR009003">
    <property type="entry name" value="Peptidase_S1_PA"/>
</dbReference>
<keyword evidence="7" id="KW-1185">Reference proteome</keyword>
<dbReference type="GO" id="GO:0006508">
    <property type="term" value="P:proteolysis"/>
    <property type="evidence" value="ECO:0007669"/>
    <property type="project" value="UniProtKB-KW"/>
</dbReference>
<keyword evidence="2" id="KW-0031">Aminopeptidase</keyword>
<dbReference type="AlphaFoldDB" id="A0A0N1JT49"/>
<organism evidence="6 7">
    <name type="scientific">Amantichitinum ursilacus</name>
    <dbReference type="NCBI Taxonomy" id="857265"/>
    <lineage>
        <taxon>Bacteria</taxon>
        <taxon>Pseudomonadati</taxon>
        <taxon>Pseudomonadota</taxon>
        <taxon>Betaproteobacteria</taxon>
        <taxon>Neisseriales</taxon>
        <taxon>Chitinibacteraceae</taxon>
        <taxon>Amantichitinum</taxon>
    </lineage>
</organism>
<proteinExistence type="inferred from homology"/>
<dbReference type="Pfam" id="PF10459">
    <property type="entry name" value="Peptidase_S46"/>
    <property type="match status" value="1"/>
</dbReference>
<comment type="caution">
    <text evidence="6">The sequence shown here is derived from an EMBL/GenBank/DDBJ whole genome shotgun (WGS) entry which is preliminary data.</text>
</comment>
<sequence length="145" mass="15699">MYPDATFTLRLSYGEVKGWDERGTPVTPFTTFAGAFERHTGAEPFALPGTWLAAKAQLDLQQKFDFVTTNDIIGGNSGSPVINQQGQIVGLIFDGNIHSLGGAFYYDPVLNRSVAVHSGAILQALDRVYHATDLANEMRTGATPH</sequence>
<dbReference type="EMBL" id="LAQT01000004">
    <property type="protein sequence ID" value="KPC53810.1"/>
    <property type="molecule type" value="Genomic_DNA"/>
</dbReference>
<keyword evidence="4" id="KW-0732">Signal</keyword>
<dbReference type="InterPro" id="IPR043504">
    <property type="entry name" value="Peptidase_S1_PA_chymotrypsin"/>
</dbReference>
<keyword evidence="5" id="KW-0378">Hydrolase</keyword>
<evidence type="ECO:0000256" key="1">
    <source>
        <dbReference type="ARBA" id="ARBA00010491"/>
    </source>
</evidence>
<dbReference type="SUPFAM" id="SSF50494">
    <property type="entry name" value="Trypsin-like serine proteases"/>
    <property type="match status" value="1"/>
</dbReference>
<dbReference type="Proteomes" id="UP000037939">
    <property type="component" value="Unassembled WGS sequence"/>
</dbReference>
<dbReference type="STRING" id="857265.WG78_06785"/>
<evidence type="ECO:0000313" key="7">
    <source>
        <dbReference type="Proteomes" id="UP000037939"/>
    </source>
</evidence>
<accession>A0A0N1JT49</accession>
<dbReference type="GO" id="GO:0008239">
    <property type="term" value="F:dipeptidyl-peptidase activity"/>
    <property type="evidence" value="ECO:0007669"/>
    <property type="project" value="InterPro"/>
</dbReference>
<dbReference type="Gene3D" id="2.40.10.10">
    <property type="entry name" value="Trypsin-like serine proteases"/>
    <property type="match status" value="1"/>
</dbReference>
<name>A0A0N1JT49_9NEIS</name>
<keyword evidence="3" id="KW-0645">Protease</keyword>
<dbReference type="GO" id="GO:0070009">
    <property type="term" value="F:serine-type aminopeptidase activity"/>
    <property type="evidence" value="ECO:0007669"/>
    <property type="project" value="InterPro"/>
</dbReference>
<dbReference type="PANTHER" id="PTHR38469">
    <property type="entry name" value="PERIPLASMIC PEPTIDASE SUBFAMILY S1B"/>
    <property type="match status" value="1"/>
</dbReference>
<evidence type="ECO:0000256" key="4">
    <source>
        <dbReference type="ARBA" id="ARBA00022729"/>
    </source>
</evidence>
<comment type="similarity">
    <text evidence="1">Belongs to the peptidase S46 family.</text>
</comment>
<dbReference type="PATRIC" id="fig|857265.3.peg.1396"/>
<gene>
    <name evidence="6" type="ORF">WG78_06785</name>
</gene>
<dbReference type="PANTHER" id="PTHR38469:SF1">
    <property type="entry name" value="PERIPLASMIC PEPTIDASE SUBFAMILY S1B"/>
    <property type="match status" value="1"/>
</dbReference>
<protein>
    <submittedName>
        <fullName evidence="6">Peptidase S46</fullName>
    </submittedName>
</protein>
<dbReference type="InterPro" id="IPR019500">
    <property type="entry name" value="Pep_S46"/>
</dbReference>
<evidence type="ECO:0000256" key="5">
    <source>
        <dbReference type="ARBA" id="ARBA00022801"/>
    </source>
</evidence>